<evidence type="ECO:0000259" key="1">
    <source>
        <dbReference type="Pfam" id="PF00646"/>
    </source>
</evidence>
<keyword evidence="4" id="KW-1185">Reference proteome</keyword>
<dbReference type="InterPro" id="IPR005174">
    <property type="entry name" value="KIB1-4_b-propeller"/>
</dbReference>
<dbReference type="AlphaFoldDB" id="A0A2I0ASD1"/>
<dbReference type="SUPFAM" id="SSF81383">
    <property type="entry name" value="F-box domain"/>
    <property type="match status" value="1"/>
</dbReference>
<dbReference type="STRING" id="1088818.A0A2I0ASD1"/>
<evidence type="ECO:0000313" key="3">
    <source>
        <dbReference type="EMBL" id="PKA58459.1"/>
    </source>
</evidence>
<dbReference type="Pfam" id="PF03478">
    <property type="entry name" value="Beta-prop_KIB1-4"/>
    <property type="match status" value="1"/>
</dbReference>
<dbReference type="Gene3D" id="1.20.1280.50">
    <property type="match status" value="1"/>
</dbReference>
<accession>A0A2I0ASD1</accession>
<dbReference type="CDD" id="cd09917">
    <property type="entry name" value="F-box_SF"/>
    <property type="match status" value="1"/>
</dbReference>
<dbReference type="Proteomes" id="UP000236161">
    <property type="component" value="Unassembled WGS sequence"/>
</dbReference>
<evidence type="ECO:0000313" key="4">
    <source>
        <dbReference type="Proteomes" id="UP000236161"/>
    </source>
</evidence>
<feature type="domain" description="F-box" evidence="1">
    <location>
        <begin position="26"/>
        <end position="54"/>
    </location>
</feature>
<organism evidence="3 4">
    <name type="scientific">Apostasia shenzhenica</name>
    <dbReference type="NCBI Taxonomy" id="1088818"/>
    <lineage>
        <taxon>Eukaryota</taxon>
        <taxon>Viridiplantae</taxon>
        <taxon>Streptophyta</taxon>
        <taxon>Embryophyta</taxon>
        <taxon>Tracheophyta</taxon>
        <taxon>Spermatophyta</taxon>
        <taxon>Magnoliopsida</taxon>
        <taxon>Liliopsida</taxon>
        <taxon>Asparagales</taxon>
        <taxon>Orchidaceae</taxon>
        <taxon>Apostasioideae</taxon>
        <taxon>Apostasia</taxon>
    </lineage>
</organism>
<dbReference type="PANTHER" id="PTHR34708:SF1">
    <property type="entry name" value="OS08G0126400 PROTEIN"/>
    <property type="match status" value="1"/>
</dbReference>
<gene>
    <name evidence="3" type="ORF">AXF42_Ash013965</name>
</gene>
<proteinExistence type="predicted"/>
<name>A0A2I0ASD1_9ASPA</name>
<dbReference type="InterPro" id="IPR001810">
    <property type="entry name" value="F-box_dom"/>
</dbReference>
<protein>
    <submittedName>
        <fullName evidence="3">F-box protein</fullName>
    </submittedName>
</protein>
<reference evidence="3 4" key="1">
    <citation type="journal article" date="2017" name="Nature">
        <title>The Apostasia genome and the evolution of orchids.</title>
        <authorList>
            <person name="Zhang G.Q."/>
            <person name="Liu K.W."/>
            <person name="Li Z."/>
            <person name="Lohaus R."/>
            <person name="Hsiao Y.Y."/>
            <person name="Niu S.C."/>
            <person name="Wang J.Y."/>
            <person name="Lin Y.C."/>
            <person name="Xu Q."/>
            <person name="Chen L.J."/>
            <person name="Yoshida K."/>
            <person name="Fujiwara S."/>
            <person name="Wang Z.W."/>
            <person name="Zhang Y.Q."/>
            <person name="Mitsuda N."/>
            <person name="Wang M."/>
            <person name="Liu G.H."/>
            <person name="Pecoraro L."/>
            <person name="Huang H.X."/>
            <person name="Xiao X.J."/>
            <person name="Lin M."/>
            <person name="Wu X.Y."/>
            <person name="Wu W.L."/>
            <person name="Chen Y.Y."/>
            <person name="Chang S.B."/>
            <person name="Sakamoto S."/>
            <person name="Ohme-Takagi M."/>
            <person name="Yagi M."/>
            <person name="Zeng S.J."/>
            <person name="Shen C.Y."/>
            <person name="Yeh C.M."/>
            <person name="Luo Y.B."/>
            <person name="Tsai W.C."/>
            <person name="Van de Peer Y."/>
            <person name="Liu Z.J."/>
        </authorList>
    </citation>
    <scope>NUCLEOTIDE SEQUENCE [LARGE SCALE GENOMIC DNA]</scope>
    <source>
        <strain evidence="4">cv. Shenzhen</strain>
        <tissue evidence="3">Stem</tissue>
    </source>
</reference>
<evidence type="ECO:0000259" key="2">
    <source>
        <dbReference type="Pfam" id="PF03478"/>
    </source>
</evidence>
<dbReference type="PANTHER" id="PTHR34708">
    <property type="entry name" value="OS07G0440000 PROTEIN"/>
    <property type="match status" value="1"/>
</dbReference>
<dbReference type="EMBL" id="KZ451953">
    <property type="protein sequence ID" value="PKA58459.1"/>
    <property type="molecule type" value="Genomic_DNA"/>
</dbReference>
<sequence>MKEEKEMTAERTEKNRASRWQHEANPDILSLISDFLPLPDFINFRAVCRAWRDAPHLRRDIAAFCKANIWCILYDFQSREEDDDICFVYELSSDARSSFRIPALRGSTCLASKQGWLLLRRSGDHSYFFFNPFTLTEIPIQPYPRQPPEVADQVGEFSSPPTSRDCTVFLVSSRGASTLEVAWCSVAEGNWVIDLINTGDRTATSVLRNRDAFCCTCCESWSCQCRNRGMLFIHEWDMIIMYDTTTRKPEYQKRQLPTKAVLWYSKLKEAHSVEWKKKFGEGMILSFPSFSCSEKKHEFMGLVGTRYRISRTTPSKGDRLVKATWIEPTFQ</sequence>
<dbReference type="InterPro" id="IPR036047">
    <property type="entry name" value="F-box-like_dom_sf"/>
</dbReference>
<dbReference type="Pfam" id="PF00646">
    <property type="entry name" value="F-box"/>
    <property type="match status" value="1"/>
</dbReference>
<dbReference type="OrthoDB" id="1432457at2759"/>
<feature type="domain" description="KIB1-4 beta-propeller" evidence="2">
    <location>
        <begin position="89"/>
        <end position="275"/>
    </location>
</feature>